<keyword evidence="2" id="KW-1185">Reference proteome</keyword>
<gene>
    <name evidence="1" type="ORF">BDN72DRAFT_845866</name>
</gene>
<name>A0ACD3AHJ9_9AGAR</name>
<sequence>MDDETRRIIDAEVLQLRVRISNLLSRRNSLAPISRLPAEVVTIIFVYAQDFSKIKSKSTLAMKISWICRDWRRISLDCSRLWAEIDFAHQRGVREFISRSRQASLSVTLSCDFPLVKTILRSSHRMCALDLSWGSFKSNRSTCLDLEVTWTKETPFLQSLSLYGTTIPSIIVSHPPPLQHLQLQNCLFKWDLPLFPSLTTLSVIDPTDTISLKDLLSKLANLPALTNLTLDTVLSYLPFPSGDTEFAHANLPKLQDLTITDQNIRQLTKLIRHLSVAKGTVFYVTISELRHGTTPLDLLDAIRQSRSFTGPIPFLRLVETAGLTLFEFTEKPPEPDQRPICTLIRFDVFRGPQITSEISNYLELGSLEKLEVLQNPYDQFYMDRWIKEFGQLPKLRHITVYEQSAYCFVKFLRDEAEVVKEMLEWNEQTKEGIENEMKRIKAVKEKARLDPLYKPMPYELKEPKEFTPGPIKLSFKALRSLVLHFPSLKADEDDVDGQDFQHDIVDEANILYNLTTRLNEGAGLTELVYHNWPMEEETLENLEGVVETVVDFEHLS</sequence>
<reference evidence="1 2" key="1">
    <citation type="journal article" date="2019" name="Nat. Ecol. Evol.">
        <title>Megaphylogeny resolves global patterns of mushroom evolution.</title>
        <authorList>
            <person name="Varga T."/>
            <person name="Krizsan K."/>
            <person name="Foldi C."/>
            <person name="Dima B."/>
            <person name="Sanchez-Garcia M."/>
            <person name="Sanchez-Ramirez S."/>
            <person name="Szollosi G.J."/>
            <person name="Szarkandi J.G."/>
            <person name="Papp V."/>
            <person name="Albert L."/>
            <person name="Andreopoulos W."/>
            <person name="Angelini C."/>
            <person name="Antonin V."/>
            <person name="Barry K.W."/>
            <person name="Bougher N.L."/>
            <person name="Buchanan P."/>
            <person name="Buyck B."/>
            <person name="Bense V."/>
            <person name="Catcheside P."/>
            <person name="Chovatia M."/>
            <person name="Cooper J."/>
            <person name="Damon W."/>
            <person name="Desjardin D."/>
            <person name="Finy P."/>
            <person name="Geml J."/>
            <person name="Haridas S."/>
            <person name="Hughes K."/>
            <person name="Justo A."/>
            <person name="Karasinski D."/>
            <person name="Kautmanova I."/>
            <person name="Kiss B."/>
            <person name="Kocsube S."/>
            <person name="Kotiranta H."/>
            <person name="LaButti K.M."/>
            <person name="Lechner B.E."/>
            <person name="Liimatainen K."/>
            <person name="Lipzen A."/>
            <person name="Lukacs Z."/>
            <person name="Mihaltcheva S."/>
            <person name="Morgado L.N."/>
            <person name="Niskanen T."/>
            <person name="Noordeloos M.E."/>
            <person name="Ohm R.A."/>
            <person name="Ortiz-Santana B."/>
            <person name="Ovrebo C."/>
            <person name="Racz N."/>
            <person name="Riley R."/>
            <person name="Savchenko A."/>
            <person name="Shiryaev A."/>
            <person name="Soop K."/>
            <person name="Spirin V."/>
            <person name="Szebenyi C."/>
            <person name="Tomsovsky M."/>
            <person name="Tulloss R.E."/>
            <person name="Uehling J."/>
            <person name="Grigoriev I.V."/>
            <person name="Vagvolgyi C."/>
            <person name="Papp T."/>
            <person name="Martin F.M."/>
            <person name="Miettinen O."/>
            <person name="Hibbett D.S."/>
            <person name="Nagy L.G."/>
        </authorList>
    </citation>
    <scope>NUCLEOTIDE SEQUENCE [LARGE SCALE GENOMIC DNA]</scope>
    <source>
        <strain evidence="1 2">NL-1719</strain>
    </source>
</reference>
<proteinExistence type="predicted"/>
<evidence type="ECO:0000313" key="2">
    <source>
        <dbReference type="Proteomes" id="UP000308600"/>
    </source>
</evidence>
<organism evidence="1 2">
    <name type="scientific">Pluteus cervinus</name>
    <dbReference type="NCBI Taxonomy" id="181527"/>
    <lineage>
        <taxon>Eukaryota</taxon>
        <taxon>Fungi</taxon>
        <taxon>Dikarya</taxon>
        <taxon>Basidiomycota</taxon>
        <taxon>Agaricomycotina</taxon>
        <taxon>Agaricomycetes</taxon>
        <taxon>Agaricomycetidae</taxon>
        <taxon>Agaricales</taxon>
        <taxon>Pluteineae</taxon>
        <taxon>Pluteaceae</taxon>
        <taxon>Pluteus</taxon>
    </lineage>
</organism>
<evidence type="ECO:0000313" key="1">
    <source>
        <dbReference type="EMBL" id="TFK65158.1"/>
    </source>
</evidence>
<accession>A0ACD3AHJ9</accession>
<dbReference type="EMBL" id="ML208446">
    <property type="protein sequence ID" value="TFK65158.1"/>
    <property type="molecule type" value="Genomic_DNA"/>
</dbReference>
<dbReference type="Proteomes" id="UP000308600">
    <property type="component" value="Unassembled WGS sequence"/>
</dbReference>
<protein>
    <submittedName>
        <fullName evidence="1">Uncharacterized protein</fullName>
    </submittedName>
</protein>